<dbReference type="AlphaFoldDB" id="A0A7Z9ATN2"/>
<proteinExistence type="predicted"/>
<protein>
    <submittedName>
        <fullName evidence="1">Uncharacterized protein</fullName>
    </submittedName>
</protein>
<dbReference type="RefSeq" id="WP_010738503.1">
    <property type="nucleotide sequence ID" value="NZ_CABEEP010000001.1"/>
</dbReference>
<name>A0A7Z9ATN2_ENTHR</name>
<dbReference type="EMBL" id="CABEEP010000001">
    <property type="protein sequence ID" value="VTQ59467.1"/>
    <property type="molecule type" value="Genomic_DNA"/>
</dbReference>
<reference evidence="1 2" key="1">
    <citation type="submission" date="2019-05" db="EMBL/GenBank/DDBJ databases">
        <authorList>
            <consortium name="Pathogen Informatics"/>
        </authorList>
    </citation>
    <scope>NUCLEOTIDE SEQUENCE [LARGE SCALE GENOMIC DNA]</scope>
    <source>
        <strain evidence="1 2">NCTC12204</strain>
    </source>
</reference>
<evidence type="ECO:0000313" key="1">
    <source>
        <dbReference type="EMBL" id="VTQ59467.1"/>
    </source>
</evidence>
<sequence>MTTKQEELSYAIKNLDDEATEIVLQLVYKLSNGNDLINEDGEVIVDDFYKKLLSSIDETDSGQDFTYEELKKELGIM</sequence>
<comment type="caution">
    <text evidence="1">The sequence shown here is derived from an EMBL/GenBank/DDBJ whole genome shotgun (WGS) entry which is preliminary data.</text>
</comment>
<organism evidence="1 2">
    <name type="scientific">Enterococcus hirae</name>
    <dbReference type="NCBI Taxonomy" id="1354"/>
    <lineage>
        <taxon>Bacteria</taxon>
        <taxon>Bacillati</taxon>
        <taxon>Bacillota</taxon>
        <taxon>Bacilli</taxon>
        <taxon>Lactobacillales</taxon>
        <taxon>Enterococcaceae</taxon>
        <taxon>Enterococcus</taxon>
    </lineage>
</organism>
<dbReference type="Proteomes" id="UP000352698">
    <property type="component" value="Unassembled WGS sequence"/>
</dbReference>
<gene>
    <name evidence="1" type="ORF">NCTC12204_00395</name>
</gene>
<evidence type="ECO:0000313" key="2">
    <source>
        <dbReference type="Proteomes" id="UP000352698"/>
    </source>
</evidence>
<accession>A0A7Z9ATN2</accession>